<organism evidence="2 3">
    <name type="scientific">Seiridium unicorne</name>
    <dbReference type="NCBI Taxonomy" id="138068"/>
    <lineage>
        <taxon>Eukaryota</taxon>
        <taxon>Fungi</taxon>
        <taxon>Dikarya</taxon>
        <taxon>Ascomycota</taxon>
        <taxon>Pezizomycotina</taxon>
        <taxon>Sordariomycetes</taxon>
        <taxon>Xylariomycetidae</taxon>
        <taxon>Amphisphaeriales</taxon>
        <taxon>Sporocadaceae</taxon>
        <taxon>Seiridium</taxon>
    </lineage>
</organism>
<feature type="transmembrane region" description="Helical" evidence="1">
    <location>
        <begin position="27"/>
        <end position="47"/>
    </location>
</feature>
<accession>A0ABR2UTI7</accession>
<evidence type="ECO:0000313" key="2">
    <source>
        <dbReference type="EMBL" id="KAK9417980.1"/>
    </source>
</evidence>
<gene>
    <name evidence="2" type="ORF">SUNI508_08628</name>
</gene>
<keyword evidence="1" id="KW-0472">Membrane</keyword>
<dbReference type="InterPro" id="IPR021514">
    <property type="entry name" value="DUF3176"/>
</dbReference>
<keyword evidence="1" id="KW-1133">Transmembrane helix</keyword>
<comment type="caution">
    <text evidence="2">The sequence shown here is derived from an EMBL/GenBank/DDBJ whole genome shotgun (WGS) entry which is preliminary data.</text>
</comment>
<sequence length="478" mass="52390">MTDRPKPVTTSTTQSSQNSVWNWKEEIAGLIFPVGLIAAIFAILGSFDGRRLSDWTFGINVNTIAALLSTVFRSALVAIVAQVISQAEWLWFSSSTSRQLIDLDRFDTASRAACGAAKLLPTVYRHNLLVFLCASVAIVSLAIGPFVQQAVGTMPCQWAAEKEASTSIVRNLTAEGMWDTGYIPSEAPPPGEVYGPIEDSSGTHPLARIQIPCRVADQNYVTHNMSSAADASLRNSTIITADGISPVLLDISPVCHYTVARPAADAQADVLQSIFNRTCEALLTPDAIEPGASLNFVLNCQSAWWLNSLFNEFNATAGSINLHMESFALAMSNEIRLSASQTIKVIGTNWDTDVCIKIRWTWVIFPAVLVFLRAIELGWIIMISLRHNAVPTWKRSTLPFLLNGDCFKVKQGVEHEEIVDMAPSMSLEKMESAAKRTYVILPPTNVWASDHSPSIYEPLGPFYQARARKLGVDSLLEE</sequence>
<evidence type="ECO:0000313" key="3">
    <source>
        <dbReference type="Proteomes" id="UP001408356"/>
    </source>
</evidence>
<dbReference type="PANTHER" id="PTHR35394">
    <property type="entry name" value="DUF3176 DOMAIN-CONTAINING PROTEIN"/>
    <property type="match status" value="1"/>
</dbReference>
<feature type="transmembrane region" description="Helical" evidence="1">
    <location>
        <begin position="59"/>
        <end position="84"/>
    </location>
</feature>
<proteinExistence type="predicted"/>
<reference evidence="2 3" key="1">
    <citation type="journal article" date="2024" name="J. Plant Pathol.">
        <title>Sequence and assembly of the genome of Seiridium unicorne, isolate CBS 538.82, causal agent of cypress canker disease.</title>
        <authorList>
            <person name="Scali E."/>
            <person name="Rocca G.D."/>
            <person name="Danti R."/>
            <person name="Garbelotto M."/>
            <person name="Barberini S."/>
            <person name="Baroncelli R."/>
            <person name="Emiliani G."/>
        </authorList>
    </citation>
    <scope>NUCLEOTIDE SEQUENCE [LARGE SCALE GENOMIC DNA]</scope>
    <source>
        <strain evidence="2 3">BM-138-508</strain>
    </source>
</reference>
<dbReference type="EMBL" id="JARVKF010000395">
    <property type="protein sequence ID" value="KAK9417980.1"/>
    <property type="molecule type" value="Genomic_DNA"/>
</dbReference>
<dbReference type="Proteomes" id="UP001408356">
    <property type="component" value="Unassembled WGS sequence"/>
</dbReference>
<keyword evidence="3" id="KW-1185">Reference proteome</keyword>
<evidence type="ECO:0000256" key="1">
    <source>
        <dbReference type="SAM" id="Phobius"/>
    </source>
</evidence>
<feature type="transmembrane region" description="Helical" evidence="1">
    <location>
        <begin position="128"/>
        <end position="147"/>
    </location>
</feature>
<dbReference type="PANTHER" id="PTHR35394:SF5">
    <property type="entry name" value="DUF3176 DOMAIN-CONTAINING PROTEIN"/>
    <property type="match status" value="1"/>
</dbReference>
<dbReference type="Pfam" id="PF11374">
    <property type="entry name" value="DUF3176"/>
    <property type="match status" value="1"/>
</dbReference>
<protein>
    <submittedName>
        <fullName evidence="2">Uncharacterized protein</fullName>
    </submittedName>
</protein>
<name>A0ABR2UTI7_9PEZI</name>
<keyword evidence="1" id="KW-0812">Transmembrane</keyword>